<dbReference type="CDD" id="cd01821">
    <property type="entry name" value="Rhamnogalacturan_acetylesterase_like"/>
    <property type="match status" value="1"/>
</dbReference>
<organism evidence="4 5">
    <name type="scientific">Sphingobacterium thalpophilum</name>
    <dbReference type="NCBI Taxonomy" id="259"/>
    <lineage>
        <taxon>Bacteria</taxon>
        <taxon>Pseudomonadati</taxon>
        <taxon>Bacteroidota</taxon>
        <taxon>Sphingobacteriia</taxon>
        <taxon>Sphingobacteriales</taxon>
        <taxon>Sphingobacteriaceae</taxon>
        <taxon>Sphingobacterium</taxon>
    </lineage>
</organism>
<name>A0ABV4HCC6_9SPHI</name>
<evidence type="ECO:0000313" key="5">
    <source>
        <dbReference type="Proteomes" id="UP001566204"/>
    </source>
</evidence>
<gene>
    <name evidence="4" type="ORF">ABTW24_11165</name>
</gene>
<keyword evidence="2" id="KW-0378">Hydrolase</keyword>
<dbReference type="InterPro" id="IPR036514">
    <property type="entry name" value="SGNH_hydro_sf"/>
</dbReference>
<evidence type="ECO:0000259" key="3">
    <source>
        <dbReference type="Pfam" id="PF13472"/>
    </source>
</evidence>
<accession>A0ABV4HCC6</accession>
<comment type="similarity">
    <text evidence="1">Belongs to the 'GDSL' lipolytic enzyme family.</text>
</comment>
<reference evidence="4 5" key="1">
    <citation type="submission" date="2024-06" db="EMBL/GenBank/DDBJ databases">
        <title>Soil Sphingobacterium thalpophilum.</title>
        <authorList>
            <person name="Yang J."/>
            <person name="Li J."/>
        </authorList>
    </citation>
    <scope>NUCLEOTIDE SEQUENCE [LARGE SCALE GENOMIC DNA]</scope>
    <source>
        <strain evidence="4 5">22g91tb</strain>
    </source>
</reference>
<dbReference type="EMBL" id="JBEOQB010000003">
    <property type="protein sequence ID" value="MEZ0452156.1"/>
    <property type="molecule type" value="Genomic_DNA"/>
</dbReference>
<dbReference type="PANTHER" id="PTHR43695:SF1">
    <property type="entry name" value="RHAMNOGALACTURONAN ACETYLESTERASE"/>
    <property type="match status" value="1"/>
</dbReference>
<evidence type="ECO:0000256" key="1">
    <source>
        <dbReference type="ARBA" id="ARBA00008668"/>
    </source>
</evidence>
<dbReference type="InterPro" id="IPR037459">
    <property type="entry name" value="RhgT-like"/>
</dbReference>
<dbReference type="SUPFAM" id="SSF52266">
    <property type="entry name" value="SGNH hydrolase"/>
    <property type="match status" value="1"/>
</dbReference>
<keyword evidence="5" id="KW-1185">Reference proteome</keyword>
<dbReference type="Gene3D" id="3.40.50.1110">
    <property type="entry name" value="SGNH hydrolase"/>
    <property type="match status" value="1"/>
</dbReference>
<evidence type="ECO:0000256" key="2">
    <source>
        <dbReference type="ARBA" id="ARBA00022801"/>
    </source>
</evidence>
<proteinExistence type="inferred from homology"/>
<evidence type="ECO:0000313" key="4">
    <source>
        <dbReference type="EMBL" id="MEZ0452156.1"/>
    </source>
</evidence>
<dbReference type="Proteomes" id="UP001566204">
    <property type="component" value="Unassembled WGS sequence"/>
</dbReference>
<feature type="domain" description="SGNH hydrolase-type esterase" evidence="3">
    <location>
        <begin position="33"/>
        <end position="232"/>
    </location>
</feature>
<dbReference type="Pfam" id="PF13472">
    <property type="entry name" value="Lipase_GDSL_2"/>
    <property type="match status" value="1"/>
</dbReference>
<dbReference type="RefSeq" id="WP_370481032.1">
    <property type="nucleotide sequence ID" value="NZ_JBEOQA010000001.1"/>
</dbReference>
<sequence>MMKKEICVFIVGLCIAILLFAFRQDRPLTIYIIGDSTAAIKQERAFPETGWGMAFTKLADQHVKVDNRALNGRSSKSFKHDVGKDGSIMDHWTPIVEHLQHGDYVFIQFGHNDEKINKPNVGTSLEEFEQNLTFYIQQTREKGAIPVLLTSIARRKFEGGSLVPTHGDYPSIMKKLAENLHVHCIDMEEKTSRLLSSYGDEKSKPLFLHVEKGNPNYPEGKQDDTHLSPIGASAVANLVVEGIKELKLPISKHFEAH</sequence>
<dbReference type="PANTHER" id="PTHR43695">
    <property type="entry name" value="PUTATIVE (AFU_ORTHOLOGUE AFUA_2G17250)-RELATED"/>
    <property type="match status" value="1"/>
</dbReference>
<dbReference type="InterPro" id="IPR013830">
    <property type="entry name" value="SGNH_hydro"/>
</dbReference>
<comment type="caution">
    <text evidence="4">The sequence shown here is derived from an EMBL/GenBank/DDBJ whole genome shotgun (WGS) entry which is preliminary data.</text>
</comment>
<protein>
    <submittedName>
        <fullName evidence="4">Rhamnogalacturonan acetylesterase</fullName>
    </submittedName>
</protein>